<name>A0AAI8VNT6_9PEZI</name>
<gene>
    <name evidence="3" type="ORF">KHLLAP_LOCUS11729</name>
</gene>
<evidence type="ECO:0000313" key="4">
    <source>
        <dbReference type="Proteomes" id="UP001295740"/>
    </source>
</evidence>
<sequence length="493" mass="55608">MSFSPTFGDFGDFISISLLINDLIRALSDSRGSTAEYQTLAQELCLLNTALLQMPELQALRDLSLKTAQECRNQIQTFSAKINKYETTLGSGSGGSAVKTAARKIQWLTEKSDVSRFRAEIMGQRNAISLLLATTSMKLLQQHHEDVTKHNEYVSKRLDRVDRRIDVVDNKVSSLGTHVTGYLDSIKTMGVKLTHYMMLIMHGNVRIYSQMLAWRTTQATGLARPPSEEFFVLIDAVGREAPVHLRLINSWEALNWVLLARFKDWKGAKRVAHGRYALQDHTMSRDIKRSMDFEAASLPGQTVAMSIECKRNGTSEIRTSKCPKCGSPLSCRFCFTQIPAPLNVPTNAPYQRNSSPKGQNNGKGRTVIISVSQDTDSSDEEDLVPFKRVRLIEAMLPTTLDLWLSNKPAKSRKTARLTGSMERWLQANDDPLTIAGLKYGQYNPRAKSRETTTLDQQPRPDNASDTSEWSEWEDFDEEDREPPPFNFDMVPYD</sequence>
<feature type="region of interest" description="Disordered" evidence="1">
    <location>
        <begin position="441"/>
        <end position="493"/>
    </location>
</feature>
<organism evidence="3 4">
    <name type="scientific">Anthostomella pinea</name>
    <dbReference type="NCBI Taxonomy" id="933095"/>
    <lineage>
        <taxon>Eukaryota</taxon>
        <taxon>Fungi</taxon>
        <taxon>Dikarya</taxon>
        <taxon>Ascomycota</taxon>
        <taxon>Pezizomycotina</taxon>
        <taxon>Sordariomycetes</taxon>
        <taxon>Xylariomycetidae</taxon>
        <taxon>Xylariales</taxon>
        <taxon>Xylariaceae</taxon>
        <taxon>Anthostomella</taxon>
    </lineage>
</organism>
<evidence type="ECO:0000256" key="1">
    <source>
        <dbReference type="SAM" id="MobiDB-lite"/>
    </source>
</evidence>
<dbReference type="AlphaFoldDB" id="A0AAI8VNT6"/>
<dbReference type="Pfam" id="PF22893">
    <property type="entry name" value="ULD_2"/>
    <property type="match status" value="1"/>
</dbReference>
<dbReference type="Proteomes" id="UP001295740">
    <property type="component" value="Unassembled WGS sequence"/>
</dbReference>
<accession>A0AAI8VNT6</accession>
<protein>
    <submittedName>
        <fullName evidence="3">Uu.00g068860.m01.CDS01</fullName>
    </submittedName>
</protein>
<keyword evidence="4" id="KW-1185">Reference proteome</keyword>
<reference evidence="3" key="1">
    <citation type="submission" date="2023-10" db="EMBL/GenBank/DDBJ databases">
        <authorList>
            <person name="Hackl T."/>
        </authorList>
    </citation>
    <scope>NUCLEOTIDE SEQUENCE</scope>
</reference>
<proteinExistence type="predicted"/>
<dbReference type="PANTHER" id="PTHR38886">
    <property type="entry name" value="SESA DOMAIN-CONTAINING PROTEIN"/>
    <property type="match status" value="1"/>
</dbReference>
<feature type="domain" description="Ubiquitin-like" evidence="2">
    <location>
        <begin position="229"/>
        <end position="308"/>
    </location>
</feature>
<dbReference type="EMBL" id="CAUWAG010000018">
    <property type="protein sequence ID" value="CAJ2511261.1"/>
    <property type="molecule type" value="Genomic_DNA"/>
</dbReference>
<dbReference type="InterPro" id="IPR054464">
    <property type="entry name" value="ULD_fung"/>
</dbReference>
<evidence type="ECO:0000259" key="2">
    <source>
        <dbReference type="Pfam" id="PF22893"/>
    </source>
</evidence>
<evidence type="ECO:0000313" key="3">
    <source>
        <dbReference type="EMBL" id="CAJ2511261.1"/>
    </source>
</evidence>
<comment type="caution">
    <text evidence="3">The sequence shown here is derived from an EMBL/GenBank/DDBJ whole genome shotgun (WGS) entry which is preliminary data.</text>
</comment>
<feature type="region of interest" description="Disordered" evidence="1">
    <location>
        <begin position="345"/>
        <end position="364"/>
    </location>
</feature>
<dbReference type="PANTHER" id="PTHR38886:SF1">
    <property type="entry name" value="NACHT-NTPASE AND P-LOOP NTPASES N-TERMINAL DOMAIN-CONTAINING PROTEIN"/>
    <property type="match status" value="1"/>
</dbReference>
<feature type="compositionally biased region" description="Acidic residues" evidence="1">
    <location>
        <begin position="468"/>
        <end position="480"/>
    </location>
</feature>